<comment type="caution">
    <text evidence="3">The sequence shown here is derived from an EMBL/GenBank/DDBJ whole genome shotgun (WGS) entry which is preliminary data.</text>
</comment>
<gene>
    <name evidence="4" type="ORF">KHB02_016670</name>
    <name evidence="3" type="ORF">KHB02_33450</name>
</gene>
<dbReference type="AlphaFoldDB" id="A0A942T502"/>
<dbReference type="PANTHER" id="PTHR45947">
    <property type="entry name" value="SULFOQUINOVOSYL TRANSFERASE SQD2"/>
    <property type="match status" value="1"/>
</dbReference>
<dbReference type="SUPFAM" id="SSF53756">
    <property type="entry name" value="UDP-Glycosyltransferase/glycogen phosphorylase"/>
    <property type="match status" value="1"/>
</dbReference>
<feature type="domain" description="Glycosyl transferase family 1" evidence="1">
    <location>
        <begin position="191"/>
        <end position="349"/>
    </location>
</feature>
<evidence type="ECO:0000259" key="1">
    <source>
        <dbReference type="Pfam" id="PF00534"/>
    </source>
</evidence>
<evidence type="ECO:0000313" key="5">
    <source>
        <dbReference type="Proteomes" id="UP000677265"/>
    </source>
</evidence>
<organism evidence="3">
    <name type="scientific">Neobacillus citreus</name>
    <dbReference type="NCBI Taxonomy" id="2833578"/>
    <lineage>
        <taxon>Bacteria</taxon>
        <taxon>Bacillati</taxon>
        <taxon>Bacillota</taxon>
        <taxon>Bacilli</taxon>
        <taxon>Bacillales</taxon>
        <taxon>Bacillaceae</taxon>
        <taxon>Neobacillus</taxon>
    </lineage>
</organism>
<dbReference type="Gene3D" id="3.40.50.2000">
    <property type="entry name" value="Glycogen Phosphorylase B"/>
    <property type="match status" value="2"/>
</dbReference>
<dbReference type="InterPro" id="IPR028098">
    <property type="entry name" value="Glyco_trans_4-like_N"/>
</dbReference>
<dbReference type="CDD" id="cd03814">
    <property type="entry name" value="GT4-like"/>
    <property type="match status" value="1"/>
</dbReference>
<dbReference type="Pfam" id="PF00534">
    <property type="entry name" value="Glycos_transf_1"/>
    <property type="match status" value="1"/>
</dbReference>
<proteinExistence type="predicted"/>
<evidence type="ECO:0000313" key="3">
    <source>
        <dbReference type="EMBL" id="MBS4186282.1"/>
    </source>
</evidence>
<evidence type="ECO:0000259" key="2">
    <source>
        <dbReference type="Pfam" id="PF13439"/>
    </source>
</evidence>
<name>A0A942T502_9BACI</name>
<dbReference type="EMBL" id="JAGYPE010000007">
    <property type="protein sequence ID" value="MBS4186282.1"/>
    <property type="molecule type" value="Genomic_DNA"/>
</dbReference>
<protein>
    <submittedName>
        <fullName evidence="3">Glycosyltransferase family 1 protein</fullName>
    </submittedName>
</protein>
<dbReference type="GO" id="GO:0016758">
    <property type="term" value="F:hexosyltransferase activity"/>
    <property type="evidence" value="ECO:0007669"/>
    <property type="project" value="TreeGrafter"/>
</dbReference>
<keyword evidence="5" id="KW-1185">Reference proteome</keyword>
<sequence length="380" mass="43152">MKIAIFTDTFYPDINGVAQTLKRLTNYLAEQKITYKVFAPTSTVEEDQSCPIHRYNSLPFFLYPECRIAIPNLLEIKSIVQDFSPDLIHVATPFSIGLCGVYLAKKLNISLVGSYHTNFDRYLQYYGMPYLSKIAWKYMHWFHRPCEKLFVPSIDTYQQLKQHGFTNLEIFPRGVDCKLLHPHYDTTAIKSLYSSQGKYLLTYVGRLAPEKDLETLLAVIKSVPEELNEKIQWLIIGDGPLREKLEAQAPNNVIFTGYLDGKYLAQAYSASDLFVFPSSTETFGNVVLEALASGVPVIGANSGGVKNIIKSGEIGILCTPGNVEDFTKAIIQLLNNIPLRKQMGIAGRNYALTQSWNRIFEDLIWQYTKVIDEQNERKYA</sequence>
<accession>A0A942T502</accession>
<dbReference type="Pfam" id="PF13439">
    <property type="entry name" value="Glyco_transf_4"/>
    <property type="match status" value="1"/>
</dbReference>
<reference evidence="3" key="1">
    <citation type="submission" date="2021-05" db="EMBL/GenBank/DDBJ databases">
        <title>Novel Bacillus species.</title>
        <authorList>
            <person name="Liu G."/>
        </authorList>
    </citation>
    <scope>NUCLEOTIDE SEQUENCE</scope>
    <source>
        <strain evidence="3 5">FJAT-50051</strain>
    </source>
</reference>
<dbReference type="InterPro" id="IPR050194">
    <property type="entry name" value="Glycosyltransferase_grp1"/>
</dbReference>
<dbReference type="RefSeq" id="WP_213146114.1">
    <property type="nucleotide sequence ID" value="NZ_JAGYPE020000031.1"/>
</dbReference>
<dbReference type="EMBL" id="JAGYPE020000031">
    <property type="protein sequence ID" value="MCH6267158.1"/>
    <property type="molecule type" value="Genomic_DNA"/>
</dbReference>
<evidence type="ECO:0000313" key="4">
    <source>
        <dbReference type="EMBL" id="MCH6267158.1"/>
    </source>
</evidence>
<feature type="domain" description="Glycosyltransferase subfamily 4-like N-terminal" evidence="2">
    <location>
        <begin position="14"/>
        <end position="178"/>
    </location>
</feature>
<dbReference type="InterPro" id="IPR001296">
    <property type="entry name" value="Glyco_trans_1"/>
</dbReference>
<dbReference type="PANTHER" id="PTHR45947:SF3">
    <property type="entry name" value="SULFOQUINOVOSYL TRANSFERASE SQD2"/>
    <property type="match status" value="1"/>
</dbReference>
<dbReference type="Proteomes" id="UP000677265">
    <property type="component" value="Unassembled WGS sequence"/>
</dbReference>